<dbReference type="RefSeq" id="WP_195171799.1">
    <property type="nucleotide sequence ID" value="NZ_CP062983.1"/>
</dbReference>
<dbReference type="PANTHER" id="PTHR43649:SF12">
    <property type="entry name" value="DIACETYLCHITOBIOSE BINDING PROTEIN DASA"/>
    <property type="match status" value="1"/>
</dbReference>
<evidence type="ECO:0000256" key="1">
    <source>
        <dbReference type="SAM" id="SignalP"/>
    </source>
</evidence>
<keyword evidence="1" id="KW-0732">Signal</keyword>
<dbReference type="AlphaFoldDB" id="A0A7S8EB72"/>
<dbReference type="PANTHER" id="PTHR43649">
    <property type="entry name" value="ARABINOSE-BINDING PROTEIN-RELATED"/>
    <property type="match status" value="1"/>
</dbReference>
<gene>
    <name evidence="2" type="ORF">G4Y79_04980</name>
</gene>
<evidence type="ECO:0000313" key="3">
    <source>
        <dbReference type="Proteomes" id="UP000594468"/>
    </source>
</evidence>
<dbReference type="Gene3D" id="3.40.190.10">
    <property type="entry name" value="Periplasmic binding protein-like II"/>
    <property type="match status" value="2"/>
</dbReference>
<proteinExistence type="predicted"/>
<keyword evidence="3" id="KW-1185">Reference proteome</keyword>
<name>A0A7S8EB72_9CHLR</name>
<dbReference type="KEGG" id="pmet:G4Y79_04980"/>
<dbReference type="SUPFAM" id="SSF53850">
    <property type="entry name" value="Periplasmic binding protein-like II"/>
    <property type="match status" value="1"/>
</dbReference>
<sequence length="424" mass="45776">MRKLLFSVLLLVLLVPISMAQDTVTLTYLVDDAEINLTMNQALVDEFMAQNPDVNIIVETRPGGAEGDNIVKTRLATDDMTDIFFYNAGSLLQALNPAQTLVDISDQPFIDNIVESFIPTVSQGDAIYGVPTGTAMGGGILYNKAVYEDLGLEIPTSWDEFVANNEVIAEAGIAPVMATFGDTWTSQLFVLADYYNVEQGAPGFAEQYTNNEAKYADTPAALAGFEYMQQAYELGWFQQDYATEGFEPGLALLANGEVAHYPMLTFALGTMETNFPDQVNDIGFFALPGPDAEANGVTIWMPQGTYIPQTTEGPQLEAALEFLAFIASVEGTEVITSAVAPQGPYLIEGATLPDTVLPAVQDLAAYIDAGNSFPALEFLSPIKGPNLEQLMVSVGTGQMTAQEAAENYDFDVERQAQQLGLPGW</sequence>
<accession>A0A7S8EB72</accession>
<feature type="chain" id="PRO_5032746447" evidence="1">
    <location>
        <begin position="21"/>
        <end position="424"/>
    </location>
</feature>
<dbReference type="Proteomes" id="UP000594468">
    <property type="component" value="Chromosome"/>
</dbReference>
<reference evidence="2 3" key="1">
    <citation type="submission" date="2020-02" db="EMBL/GenBank/DDBJ databases">
        <authorList>
            <person name="Zheng R.K."/>
            <person name="Sun C.M."/>
        </authorList>
    </citation>
    <scope>NUCLEOTIDE SEQUENCE [LARGE SCALE GENOMIC DNA]</scope>
    <source>
        <strain evidence="3">rifampicinis</strain>
    </source>
</reference>
<organism evidence="2 3">
    <name type="scientific">Phototrophicus methaneseepsis</name>
    <dbReference type="NCBI Taxonomy" id="2710758"/>
    <lineage>
        <taxon>Bacteria</taxon>
        <taxon>Bacillati</taxon>
        <taxon>Chloroflexota</taxon>
        <taxon>Candidatus Thermofontia</taxon>
        <taxon>Phototrophicales</taxon>
        <taxon>Phototrophicaceae</taxon>
        <taxon>Phototrophicus</taxon>
    </lineage>
</organism>
<dbReference type="Pfam" id="PF01547">
    <property type="entry name" value="SBP_bac_1"/>
    <property type="match status" value="1"/>
</dbReference>
<dbReference type="EMBL" id="CP062983">
    <property type="protein sequence ID" value="QPC83735.1"/>
    <property type="molecule type" value="Genomic_DNA"/>
</dbReference>
<protein>
    <submittedName>
        <fullName evidence="2">Carbohydrate ABC transporter substrate-binding protein</fullName>
    </submittedName>
</protein>
<evidence type="ECO:0000313" key="2">
    <source>
        <dbReference type="EMBL" id="QPC83735.1"/>
    </source>
</evidence>
<dbReference type="InterPro" id="IPR050490">
    <property type="entry name" value="Bact_solute-bd_prot1"/>
</dbReference>
<feature type="signal peptide" evidence="1">
    <location>
        <begin position="1"/>
        <end position="20"/>
    </location>
</feature>
<dbReference type="InterPro" id="IPR006059">
    <property type="entry name" value="SBP"/>
</dbReference>